<dbReference type="RefSeq" id="WP_155173391.1">
    <property type="nucleotide sequence ID" value="NZ_BAAAFL010000012.1"/>
</dbReference>
<dbReference type="InterPro" id="IPR011075">
    <property type="entry name" value="TetR_C"/>
</dbReference>
<comment type="caution">
    <text evidence="6">The sequence shown here is derived from an EMBL/GenBank/DDBJ whole genome shotgun (WGS) entry which is preliminary data.</text>
</comment>
<dbReference type="Pfam" id="PF16925">
    <property type="entry name" value="TetR_C_13"/>
    <property type="match status" value="1"/>
</dbReference>
<dbReference type="Gene3D" id="1.10.357.10">
    <property type="entry name" value="Tetracycline Repressor, domain 2"/>
    <property type="match status" value="1"/>
</dbReference>
<proteinExistence type="predicted"/>
<feature type="domain" description="HTH tetR-type" evidence="5">
    <location>
        <begin position="5"/>
        <end position="65"/>
    </location>
</feature>
<accession>A0ABW9RR81</accession>
<evidence type="ECO:0000256" key="2">
    <source>
        <dbReference type="ARBA" id="ARBA00023125"/>
    </source>
</evidence>
<dbReference type="InterPro" id="IPR009057">
    <property type="entry name" value="Homeodomain-like_sf"/>
</dbReference>
<dbReference type="SUPFAM" id="SSF46689">
    <property type="entry name" value="Homeodomain-like"/>
    <property type="match status" value="1"/>
</dbReference>
<protein>
    <submittedName>
        <fullName evidence="6">TetR/AcrR family transcriptional regulator</fullName>
    </submittedName>
</protein>
<dbReference type="PRINTS" id="PR00455">
    <property type="entry name" value="HTHTETR"/>
</dbReference>
<evidence type="ECO:0000259" key="5">
    <source>
        <dbReference type="PROSITE" id="PS50977"/>
    </source>
</evidence>
<dbReference type="EMBL" id="SMLW01000578">
    <property type="protein sequence ID" value="MTI26380.1"/>
    <property type="molecule type" value="Genomic_DNA"/>
</dbReference>
<dbReference type="InterPro" id="IPR001647">
    <property type="entry name" value="HTH_TetR"/>
</dbReference>
<evidence type="ECO:0000313" key="7">
    <source>
        <dbReference type="Proteomes" id="UP000798808"/>
    </source>
</evidence>
<dbReference type="Proteomes" id="UP000798808">
    <property type="component" value="Unassembled WGS sequence"/>
</dbReference>
<dbReference type="InterPro" id="IPR036271">
    <property type="entry name" value="Tet_transcr_reg_TetR-rel_C_sf"/>
</dbReference>
<keyword evidence="1" id="KW-0805">Transcription regulation</keyword>
<keyword evidence="3" id="KW-0804">Transcription</keyword>
<feature type="DNA-binding region" description="H-T-H motif" evidence="4">
    <location>
        <begin position="28"/>
        <end position="47"/>
    </location>
</feature>
<keyword evidence="7" id="KW-1185">Reference proteome</keyword>
<dbReference type="Pfam" id="PF00440">
    <property type="entry name" value="TetR_N"/>
    <property type="match status" value="1"/>
</dbReference>
<evidence type="ECO:0000256" key="1">
    <source>
        <dbReference type="ARBA" id="ARBA00023015"/>
    </source>
</evidence>
<evidence type="ECO:0000313" key="6">
    <source>
        <dbReference type="EMBL" id="MTI26380.1"/>
    </source>
</evidence>
<keyword evidence="2 4" id="KW-0238">DNA-binding</keyword>
<sequence>MSKTERTKAHIIEKTAGIFNTKGFIGTSLSDMEKATGLTKGSIYNNFKNKDAVALAVFDHNLQLANNLIESEMAKYSTAKEQLLAYTEVYLDNVLQLSFPHGGCPMLNTAVEADDTHPELRERAAEAIIDWKNKISFLIRKGVSDGEFRQYINVEQAALTIFATVEGAIMISKVTGKVEYLNMIMGSVRKMIYDLE</sequence>
<dbReference type="PANTHER" id="PTHR47506:SF3">
    <property type="entry name" value="HTH-TYPE TRANSCRIPTIONAL REGULATOR LMRA"/>
    <property type="match status" value="1"/>
</dbReference>
<dbReference type="PROSITE" id="PS50977">
    <property type="entry name" value="HTH_TETR_2"/>
    <property type="match status" value="1"/>
</dbReference>
<evidence type="ECO:0000256" key="3">
    <source>
        <dbReference type="ARBA" id="ARBA00023163"/>
    </source>
</evidence>
<dbReference type="PANTHER" id="PTHR47506">
    <property type="entry name" value="TRANSCRIPTIONAL REGULATORY PROTEIN"/>
    <property type="match status" value="1"/>
</dbReference>
<gene>
    <name evidence="6" type="ORF">E1163_15590</name>
</gene>
<dbReference type="SUPFAM" id="SSF48498">
    <property type="entry name" value="Tetracyclin repressor-like, C-terminal domain"/>
    <property type="match status" value="1"/>
</dbReference>
<evidence type="ECO:0000256" key="4">
    <source>
        <dbReference type="PROSITE-ProRule" id="PRU00335"/>
    </source>
</evidence>
<organism evidence="6 7">
    <name type="scientific">Fulvivirga kasyanovii</name>
    <dbReference type="NCBI Taxonomy" id="396812"/>
    <lineage>
        <taxon>Bacteria</taxon>
        <taxon>Pseudomonadati</taxon>
        <taxon>Bacteroidota</taxon>
        <taxon>Cytophagia</taxon>
        <taxon>Cytophagales</taxon>
        <taxon>Fulvivirgaceae</taxon>
        <taxon>Fulvivirga</taxon>
    </lineage>
</organism>
<reference evidence="6 7" key="1">
    <citation type="submission" date="2019-02" db="EMBL/GenBank/DDBJ databases">
        <authorList>
            <person name="Goldberg S.R."/>
            <person name="Haltli B.A."/>
            <person name="Correa H."/>
            <person name="Russell K.G."/>
        </authorList>
    </citation>
    <scope>NUCLEOTIDE SEQUENCE [LARGE SCALE GENOMIC DNA]</scope>
    <source>
        <strain evidence="6 7">JCM 16186</strain>
    </source>
</reference>
<name>A0ABW9RR81_9BACT</name>